<organism evidence="1 2">
    <name type="scientific">Caldanaerobius fijiensis DSM 17918</name>
    <dbReference type="NCBI Taxonomy" id="1121256"/>
    <lineage>
        <taxon>Bacteria</taxon>
        <taxon>Bacillati</taxon>
        <taxon>Bacillota</taxon>
        <taxon>Clostridia</taxon>
        <taxon>Thermoanaerobacterales</taxon>
        <taxon>Thermoanaerobacteraceae</taxon>
        <taxon>Caldanaerobius</taxon>
    </lineage>
</organism>
<sequence>MSIDWDKEEYYEGGFDDDYDEDDFDEDDKISFNKDMPQNLIRPYSETTNKLIVLMTNVDGYDADRIAHILKRDPVDVLRHILEMKADGTFDRYHEEMMAYDGLYRYQMLKKLEKLKKVQKQQGG</sequence>
<protein>
    <submittedName>
        <fullName evidence="1">Uncharacterized protein</fullName>
    </submittedName>
</protein>
<evidence type="ECO:0000313" key="1">
    <source>
        <dbReference type="EMBL" id="SHF43440.1"/>
    </source>
</evidence>
<proteinExistence type="predicted"/>
<name>A0A1M5BM20_9THEO</name>
<reference evidence="1 2" key="1">
    <citation type="submission" date="2016-11" db="EMBL/GenBank/DDBJ databases">
        <authorList>
            <person name="Jaros S."/>
            <person name="Januszkiewicz K."/>
            <person name="Wedrychowicz H."/>
        </authorList>
    </citation>
    <scope>NUCLEOTIDE SEQUENCE [LARGE SCALE GENOMIC DNA]</scope>
    <source>
        <strain evidence="1 2">DSM 17918</strain>
    </source>
</reference>
<dbReference type="RefSeq" id="WP_073344569.1">
    <property type="nucleotide sequence ID" value="NZ_FQVH01000022.1"/>
</dbReference>
<keyword evidence="2" id="KW-1185">Reference proteome</keyword>
<gene>
    <name evidence="1" type="ORF">SAMN02746089_01910</name>
</gene>
<dbReference type="EMBL" id="FQVH01000022">
    <property type="protein sequence ID" value="SHF43440.1"/>
    <property type="molecule type" value="Genomic_DNA"/>
</dbReference>
<evidence type="ECO:0000313" key="2">
    <source>
        <dbReference type="Proteomes" id="UP000184088"/>
    </source>
</evidence>
<dbReference type="Proteomes" id="UP000184088">
    <property type="component" value="Unassembled WGS sequence"/>
</dbReference>
<dbReference type="AlphaFoldDB" id="A0A1M5BM20"/>
<dbReference type="STRING" id="1121256.SAMN02746089_01910"/>
<accession>A0A1M5BM20</accession>